<organism evidence="2 3">
    <name type="scientific">Aspergillus ellipticus CBS 707.79</name>
    <dbReference type="NCBI Taxonomy" id="1448320"/>
    <lineage>
        <taxon>Eukaryota</taxon>
        <taxon>Fungi</taxon>
        <taxon>Dikarya</taxon>
        <taxon>Ascomycota</taxon>
        <taxon>Pezizomycotina</taxon>
        <taxon>Eurotiomycetes</taxon>
        <taxon>Eurotiomycetidae</taxon>
        <taxon>Eurotiales</taxon>
        <taxon>Aspergillaceae</taxon>
        <taxon>Aspergillus</taxon>
        <taxon>Aspergillus subgen. Circumdati</taxon>
    </lineage>
</organism>
<feature type="signal peptide" evidence="1">
    <location>
        <begin position="1"/>
        <end position="18"/>
    </location>
</feature>
<dbReference type="AlphaFoldDB" id="A0A319EIC8"/>
<evidence type="ECO:0000313" key="2">
    <source>
        <dbReference type="EMBL" id="PYH90712.1"/>
    </source>
</evidence>
<dbReference type="InterPro" id="IPR052998">
    <property type="entry name" value="Hetero-Diels-Alderase-like"/>
</dbReference>
<accession>A0A319EIC8</accession>
<keyword evidence="3" id="KW-1185">Reference proteome</keyword>
<dbReference type="Gene3D" id="2.120.10.30">
    <property type="entry name" value="TolB, C-terminal domain"/>
    <property type="match status" value="1"/>
</dbReference>
<keyword evidence="1" id="KW-0732">Signal</keyword>
<feature type="chain" id="PRO_5016244939" description="SMP-30/Gluconolactonase/LRE-like region domain-containing protein" evidence="1">
    <location>
        <begin position="19"/>
        <end position="299"/>
    </location>
</feature>
<sequence>MLLSRIISLVLAVVPALAAPTATTALNTTQTIFQYSDNGTWLENIAVRQNGSILTTRLDVPELWEIDPTWTRNASLIHTFPGVSTGNFSIQTLSTPGTYALWQVDLTSTEPNVSIIAQVPKADFLNGLALFDQDNLLATDSAKGVIWRINIPSGNYSIALSDPATLLSATDSPKPVGVNGLKVHCKYVYYSSTTCMVLARVPFNKHSAPSGPVEIIAGGFTPDDFVLAGNGTAYVATNAQNSLLKVEPSGRVTTVAGNLFTTALAGATSVALSRDGKTLYVSTAGGQFDPVLGDIIEPA</sequence>
<dbReference type="InterPro" id="IPR011042">
    <property type="entry name" value="6-blade_b-propeller_TolB-like"/>
</dbReference>
<dbReference type="PANTHER" id="PTHR42060:SF1">
    <property type="entry name" value="NHL REPEAT-CONTAINING PROTEIN"/>
    <property type="match status" value="1"/>
</dbReference>
<dbReference type="PANTHER" id="PTHR42060">
    <property type="entry name" value="NHL REPEAT-CONTAINING PROTEIN-RELATED"/>
    <property type="match status" value="1"/>
</dbReference>
<evidence type="ECO:0008006" key="4">
    <source>
        <dbReference type="Google" id="ProtNLM"/>
    </source>
</evidence>
<dbReference type="SUPFAM" id="SSF63829">
    <property type="entry name" value="Calcium-dependent phosphotriesterase"/>
    <property type="match status" value="1"/>
</dbReference>
<reference evidence="2 3" key="1">
    <citation type="submission" date="2018-02" db="EMBL/GenBank/DDBJ databases">
        <title>The genomes of Aspergillus section Nigri reveals drivers in fungal speciation.</title>
        <authorList>
            <consortium name="DOE Joint Genome Institute"/>
            <person name="Vesth T.C."/>
            <person name="Nybo J."/>
            <person name="Theobald S."/>
            <person name="Brandl J."/>
            <person name="Frisvad J.C."/>
            <person name="Nielsen K.F."/>
            <person name="Lyhne E.K."/>
            <person name="Kogle M.E."/>
            <person name="Kuo A."/>
            <person name="Riley R."/>
            <person name="Clum A."/>
            <person name="Nolan M."/>
            <person name="Lipzen A."/>
            <person name="Salamov A."/>
            <person name="Henrissat B."/>
            <person name="Wiebenga A."/>
            <person name="De vries R.P."/>
            <person name="Grigoriev I.V."/>
            <person name="Mortensen U.H."/>
            <person name="Andersen M.R."/>
            <person name="Baker S.E."/>
        </authorList>
    </citation>
    <scope>NUCLEOTIDE SEQUENCE [LARGE SCALE GENOMIC DNA]</scope>
    <source>
        <strain evidence="2 3">CBS 707.79</strain>
    </source>
</reference>
<dbReference type="OrthoDB" id="9977941at2759"/>
<dbReference type="Proteomes" id="UP000247810">
    <property type="component" value="Unassembled WGS sequence"/>
</dbReference>
<dbReference type="EMBL" id="KZ825972">
    <property type="protein sequence ID" value="PYH90712.1"/>
    <property type="molecule type" value="Genomic_DNA"/>
</dbReference>
<evidence type="ECO:0000313" key="3">
    <source>
        <dbReference type="Proteomes" id="UP000247810"/>
    </source>
</evidence>
<evidence type="ECO:0000256" key="1">
    <source>
        <dbReference type="SAM" id="SignalP"/>
    </source>
</evidence>
<name>A0A319EIC8_9EURO</name>
<dbReference type="STRING" id="1448320.A0A319EIC8"/>
<proteinExistence type="predicted"/>
<gene>
    <name evidence="2" type="ORF">BO71DRAFT_452592</name>
</gene>
<protein>
    <recommendedName>
        <fullName evidence="4">SMP-30/Gluconolactonase/LRE-like region domain-containing protein</fullName>
    </recommendedName>
</protein>
<dbReference type="VEuPathDB" id="FungiDB:BO71DRAFT_452592"/>